<evidence type="ECO:0000313" key="2">
    <source>
        <dbReference type="EMBL" id="KKB41302.1"/>
    </source>
</evidence>
<dbReference type="STRING" id="1221996.QY95_00782"/>
<keyword evidence="3" id="KW-1185">Reference proteome</keyword>
<comment type="caution">
    <text evidence="2">The sequence shown here is derived from an EMBL/GenBank/DDBJ whole genome shotgun (WGS) entry which is preliminary data.</text>
</comment>
<reference evidence="2" key="1">
    <citation type="submission" date="2015-02" db="EMBL/GenBank/DDBJ databases">
        <title>Genome Assembly of Bacillaceae bacterium MTCC 8252.</title>
        <authorList>
            <person name="Verma A."/>
            <person name="Khatri I."/>
            <person name="Mual P."/>
            <person name="Subramanian S."/>
            <person name="Krishnamurthi S."/>
        </authorList>
    </citation>
    <scope>NUCLEOTIDE SEQUENCE [LARGE SCALE GENOMIC DNA]</scope>
    <source>
        <strain evidence="2">MTCC 8252</strain>
    </source>
</reference>
<name>A0A0F5I7Z2_BACTR</name>
<dbReference type="EMBL" id="JWIR02000023">
    <property type="protein sequence ID" value="KKB41302.1"/>
    <property type="molecule type" value="Genomic_DNA"/>
</dbReference>
<evidence type="ECO:0000256" key="1">
    <source>
        <dbReference type="SAM" id="MobiDB-lite"/>
    </source>
</evidence>
<protein>
    <submittedName>
        <fullName evidence="2">Uncharacterized protein</fullName>
    </submittedName>
</protein>
<dbReference type="Proteomes" id="UP000031563">
    <property type="component" value="Unassembled WGS sequence"/>
</dbReference>
<gene>
    <name evidence="2" type="ORF">QY95_00782</name>
</gene>
<proteinExistence type="predicted"/>
<dbReference type="AlphaFoldDB" id="A0A0F5I7Z2"/>
<organism evidence="2 3">
    <name type="scientific">Bacillus thermotolerans</name>
    <name type="common">Quasibacillus thermotolerans</name>
    <dbReference type="NCBI Taxonomy" id="1221996"/>
    <lineage>
        <taxon>Bacteria</taxon>
        <taxon>Bacillati</taxon>
        <taxon>Bacillota</taxon>
        <taxon>Bacilli</taxon>
        <taxon>Bacillales</taxon>
        <taxon>Bacillaceae</taxon>
        <taxon>Bacillus</taxon>
    </lineage>
</organism>
<accession>A0A0F5I7Z2</accession>
<feature type="region of interest" description="Disordered" evidence="1">
    <location>
        <begin position="15"/>
        <end position="34"/>
    </location>
</feature>
<sequence>MTGWRSGAVCRTARRTYDLEPQGGKARQKRKAEAPDLLRPANVLSARSRSFASWGKII</sequence>
<evidence type="ECO:0000313" key="3">
    <source>
        <dbReference type="Proteomes" id="UP000031563"/>
    </source>
</evidence>